<keyword evidence="8" id="KW-1185">Reference proteome</keyword>
<evidence type="ECO:0000256" key="1">
    <source>
        <dbReference type="ARBA" id="ARBA00001946"/>
    </source>
</evidence>
<evidence type="ECO:0000256" key="3">
    <source>
        <dbReference type="ARBA" id="ARBA00022679"/>
    </source>
</evidence>
<comment type="similarity">
    <text evidence="2 6">Belongs to the FPP/GGPP synthase family.</text>
</comment>
<evidence type="ECO:0000256" key="2">
    <source>
        <dbReference type="ARBA" id="ARBA00006706"/>
    </source>
</evidence>
<gene>
    <name evidence="7" type="ORF">ACFFFR_04045</name>
</gene>
<keyword evidence="3 6" id="KW-0808">Transferase</keyword>
<keyword evidence="5" id="KW-0460">Magnesium</keyword>
<evidence type="ECO:0000313" key="8">
    <source>
        <dbReference type="Proteomes" id="UP001589862"/>
    </source>
</evidence>
<dbReference type="SFLD" id="SFLDS00005">
    <property type="entry name" value="Isoprenoid_Synthase_Type_I"/>
    <property type="match status" value="1"/>
</dbReference>
<evidence type="ECO:0000313" key="7">
    <source>
        <dbReference type="EMBL" id="MFC0581561.1"/>
    </source>
</evidence>
<protein>
    <submittedName>
        <fullName evidence="7">Polyprenyl synthetase family protein</fullName>
        <ecNumber evidence="7">2.5.1.-</ecNumber>
    </submittedName>
</protein>
<comment type="cofactor">
    <cofactor evidence="1">
        <name>Mg(2+)</name>
        <dbReference type="ChEBI" id="CHEBI:18420"/>
    </cofactor>
</comment>
<dbReference type="InterPro" id="IPR000092">
    <property type="entry name" value="Polyprenyl_synt"/>
</dbReference>
<sequence>MKPKLSEDLKLPAGFAPLAEDPSLAITVMEALADIEQRLAEAVKQNNVLADVSSRHLLQAGGKRVRPLLTVLSALAVGELTDGVKDAAVVLELTHLATLYHDDVMDSAQMRRGAEAAHQIWGNSVAILTGDLIFARAARLMSTLGAEPVAIQAETFERLVMGQLLETTGKEDGQGALEHYLEVISGKTSSLIAACGRVGALLGGGTQEQIQHLSAYGEKVGTAFQLADDVIDVTSEHDVSGKTPGTDLREGVRTLPVLLLEKQAATDTHAAALLARIDADLSSHAALEAVVTELAAHPVAEESWEYARRWAAEGKSELASLPDTTAKKALMTFADAVVDRDF</sequence>
<dbReference type="SFLD" id="SFLDG01017">
    <property type="entry name" value="Polyprenyl_Transferase_Like"/>
    <property type="match status" value="1"/>
</dbReference>
<dbReference type="CDD" id="cd00685">
    <property type="entry name" value="Trans_IPPS_HT"/>
    <property type="match status" value="1"/>
</dbReference>
<dbReference type="EMBL" id="JBHLUB010000019">
    <property type="protein sequence ID" value="MFC0581561.1"/>
    <property type="molecule type" value="Genomic_DNA"/>
</dbReference>
<dbReference type="SUPFAM" id="SSF48576">
    <property type="entry name" value="Terpenoid synthases"/>
    <property type="match status" value="1"/>
</dbReference>
<reference evidence="7 8" key="1">
    <citation type="submission" date="2024-09" db="EMBL/GenBank/DDBJ databases">
        <authorList>
            <person name="Sun Q."/>
            <person name="Mori K."/>
        </authorList>
    </citation>
    <scope>NUCLEOTIDE SEQUENCE [LARGE SCALE GENOMIC DNA]</scope>
    <source>
        <strain evidence="7 8">NCAIM B.02604</strain>
    </source>
</reference>
<accession>A0ABV6P8V9</accession>
<dbReference type="Pfam" id="PF00348">
    <property type="entry name" value="polyprenyl_synt"/>
    <property type="match status" value="1"/>
</dbReference>
<comment type="caution">
    <text evidence="7">The sequence shown here is derived from an EMBL/GenBank/DDBJ whole genome shotgun (WGS) entry which is preliminary data.</text>
</comment>
<name>A0ABV6P8V9_9MICC</name>
<dbReference type="InterPro" id="IPR008949">
    <property type="entry name" value="Isoprenoid_synthase_dom_sf"/>
</dbReference>
<dbReference type="GO" id="GO:0016740">
    <property type="term" value="F:transferase activity"/>
    <property type="evidence" value="ECO:0007669"/>
    <property type="project" value="UniProtKB-KW"/>
</dbReference>
<evidence type="ECO:0000256" key="5">
    <source>
        <dbReference type="ARBA" id="ARBA00022842"/>
    </source>
</evidence>
<evidence type="ECO:0000256" key="6">
    <source>
        <dbReference type="RuleBase" id="RU004466"/>
    </source>
</evidence>
<keyword evidence="4" id="KW-0479">Metal-binding</keyword>
<dbReference type="PANTHER" id="PTHR12001">
    <property type="entry name" value="GERANYLGERANYL PYROPHOSPHATE SYNTHASE"/>
    <property type="match status" value="1"/>
</dbReference>
<dbReference type="Proteomes" id="UP001589862">
    <property type="component" value="Unassembled WGS sequence"/>
</dbReference>
<dbReference type="PANTHER" id="PTHR12001:SF69">
    <property type="entry name" value="ALL TRANS-POLYPRENYL-DIPHOSPHATE SYNTHASE PDSS1"/>
    <property type="match status" value="1"/>
</dbReference>
<dbReference type="Gene3D" id="1.10.600.10">
    <property type="entry name" value="Farnesyl Diphosphate Synthase"/>
    <property type="match status" value="1"/>
</dbReference>
<evidence type="ECO:0000256" key="4">
    <source>
        <dbReference type="ARBA" id="ARBA00022723"/>
    </source>
</evidence>
<dbReference type="EC" id="2.5.1.-" evidence="7"/>
<dbReference type="PROSITE" id="PS00444">
    <property type="entry name" value="POLYPRENYL_SYNTHASE_2"/>
    <property type="match status" value="1"/>
</dbReference>
<proteinExistence type="inferred from homology"/>
<dbReference type="RefSeq" id="WP_377458251.1">
    <property type="nucleotide sequence ID" value="NZ_JBHLUB010000019.1"/>
</dbReference>
<dbReference type="InterPro" id="IPR033749">
    <property type="entry name" value="Polyprenyl_synt_CS"/>
</dbReference>
<organism evidence="7 8">
    <name type="scientific">Micrococcoides hystricis</name>
    <dbReference type="NCBI Taxonomy" id="1572761"/>
    <lineage>
        <taxon>Bacteria</taxon>
        <taxon>Bacillati</taxon>
        <taxon>Actinomycetota</taxon>
        <taxon>Actinomycetes</taxon>
        <taxon>Micrococcales</taxon>
        <taxon>Micrococcaceae</taxon>
        <taxon>Micrococcoides</taxon>
    </lineage>
</organism>